<feature type="domain" description="NFAM1 Ig-like" evidence="2">
    <location>
        <begin position="2"/>
        <end position="78"/>
    </location>
</feature>
<dbReference type="InterPro" id="IPR057883">
    <property type="entry name" value="Ig_NFAM1"/>
</dbReference>
<feature type="transmembrane region" description="Helical" evidence="1">
    <location>
        <begin position="93"/>
        <end position="114"/>
    </location>
</feature>
<dbReference type="Proteomes" id="UP000545332">
    <property type="component" value="Unassembled WGS sequence"/>
</dbReference>
<reference evidence="3 4" key="1">
    <citation type="submission" date="2019-09" db="EMBL/GenBank/DDBJ databases">
        <title>Bird 10,000 Genomes (B10K) Project - Family phase.</title>
        <authorList>
            <person name="Zhang G."/>
        </authorList>
    </citation>
    <scope>NUCLEOTIDE SEQUENCE [LARGE SCALE GENOMIC DNA]</scope>
    <source>
        <strain evidence="3">B10K-MSB-42743</strain>
        <tissue evidence="3">Heart</tissue>
    </source>
</reference>
<dbReference type="PANTHER" id="PTHR35680">
    <property type="entry name" value="NFAT ACTIVATION MOLECULE 1"/>
    <property type="match status" value="1"/>
</dbReference>
<feature type="non-terminal residue" evidence="3">
    <location>
        <position position="117"/>
    </location>
</feature>
<dbReference type="GO" id="GO:0050861">
    <property type="term" value="P:positive regulation of B cell receptor signaling pathway"/>
    <property type="evidence" value="ECO:0007669"/>
    <property type="project" value="InterPro"/>
</dbReference>
<dbReference type="Pfam" id="PF25830">
    <property type="entry name" value="Ig_NFAM1"/>
    <property type="match status" value="1"/>
</dbReference>
<dbReference type="GO" id="GO:0045577">
    <property type="term" value="P:regulation of B cell differentiation"/>
    <property type="evidence" value="ECO:0007669"/>
    <property type="project" value="InterPro"/>
</dbReference>
<keyword evidence="4" id="KW-1185">Reference proteome</keyword>
<keyword evidence="1" id="KW-0812">Transmembrane</keyword>
<evidence type="ECO:0000256" key="1">
    <source>
        <dbReference type="SAM" id="Phobius"/>
    </source>
</evidence>
<evidence type="ECO:0000313" key="4">
    <source>
        <dbReference type="Proteomes" id="UP000545332"/>
    </source>
</evidence>
<keyword evidence="1" id="KW-0472">Membrane</keyword>
<organism evidence="3 4">
    <name type="scientific">Crypturellus soui</name>
    <dbReference type="NCBI Taxonomy" id="458187"/>
    <lineage>
        <taxon>Eukaryota</taxon>
        <taxon>Metazoa</taxon>
        <taxon>Chordata</taxon>
        <taxon>Craniata</taxon>
        <taxon>Vertebrata</taxon>
        <taxon>Euteleostomi</taxon>
        <taxon>Archelosauria</taxon>
        <taxon>Archosauria</taxon>
        <taxon>Dinosauria</taxon>
        <taxon>Saurischia</taxon>
        <taxon>Theropoda</taxon>
        <taxon>Coelurosauria</taxon>
        <taxon>Aves</taxon>
        <taxon>Palaeognathae</taxon>
        <taxon>Tinamiformes</taxon>
        <taxon>Tinamidae</taxon>
        <taxon>Crypturellus</taxon>
    </lineage>
</organism>
<dbReference type="InterPro" id="IPR033549">
    <property type="entry name" value="NFAM1"/>
</dbReference>
<evidence type="ECO:0000259" key="2">
    <source>
        <dbReference type="Pfam" id="PF25830"/>
    </source>
</evidence>
<protein>
    <submittedName>
        <fullName evidence="3">NFAM1 protein</fullName>
    </submittedName>
</protein>
<sequence>KYTKFSIFYYWINSVGKKTFIDKKLLDIPIPPGEENKTTTRSYSHKTMPLENTSFTGTYYCEVKWNDIVKTGAGVFVLATDAGYIHTSYRWEILLTLTTIFAALSITGTGLLLWKRK</sequence>
<dbReference type="PANTHER" id="PTHR35680:SF1">
    <property type="entry name" value="NFAT ACTIVATION MOLECULE 1"/>
    <property type="match status" value="1"/>
</dbReference>
<dbReference type="GO" id="GO:0045121">
    <property type="term" value="C:membrane raft"/>
    <property type="evidence" value="ECO:0007669"/>
    <property type="project" value="TreeGrafter"/>
</dbReference>
<dbReference type="AlphaFoldDB" id="A0A7K4KKK3"/>
<evidence type="ECO:0000313" key="3">
    <source>
        <dbReference type="EMBL" id="NWI16889.1"/>
    </source>
</evidence>
<dbReference type="EMBL" id="VWPX01013440">
    <property type="protein sequence ID" value="NWI16889.1"/>
    <property type="molecule type" value="Genomic_DNA"/>
</dbReference>
<dbReference type="OrthoDB" id="9898104at2759"/>
<feature type="non-terminal residue" evidence="3">
    <location>
        <position position="1"/>
    </location>
</feature>
<keyword evidence="1" id="KW-1133">Transmembrane helix</keyword>
<proteinExistence type="predicted"/>
<dbReference type="GO" id="GO:0001819">
    <property type="term" value="P:positive regulation of cytokine production"/>
    <property type="evidence" value="ECO:0007669"/>
    <property type="project" value="InterPro"/>
</dbReference>
<dbReference type="GO" id="GO:0050853">
    <property type="term" value="P:B cell receptor signaling pathway"/>
    <property type="evidence" value="ECO:0007669"/>
    <property type="project" value="TreeGrafter"/>
</dbReference>
<gene>
    <name evidence="3" type="primary">Nfam1</name>
    <name evidence="3" type="ORF">CRYSOU_R07988</name>
</gene>
<accession>A0A7K4KKK3</accession>
<name>A0A7K4KKK3_9AVES</name>
<dbReference type="GO" id="GO:0004888">
    <property type="term" value="F:transmembrane signaling receptor activity"/>
    <property type="evidence" value="ECO:0007669"/>
    <property type="project" value="InterPro"/>
</dbReference>
<comment type="caution">
    <text evidence="3">The sequence shown here is derived from an EMBL/GenBank/DDBJ whole genome shotgun (WGS) entry which is preliminary data.</text>
</comment>